<dbReference type="InterPro" id="IPR013658">
    <property type="entry name" value="SGL"/>
</dbReference>
<keyword evidence="7" id="KW-1185">Reference proteome</keyword>
<organism evidence="6 7">
    <name type="scientific">Pacificibacter maritimus</name>
    <dbReference type="NCBI Taxonomy" id="762213"/>
    <lineage>
        <taxon>Bacteria</taxon>
        <taxon>Pseudomonadati</taxon>
        <taxon>Pseudomonadota</taxon>
        <taxon>Alphaproteobacteria</taxon>
        <taxon>Rhodobacterales</taxon>
        <taxon>Roseobacteraceae</taxon>
        <taxon>Pacificibacter</taxon>
    </lineage>
</organism>
<dbReference type="AlphaFoldDB" id="A0A3N4UL42"/>
<dbReference type="Pfam" id="PF08450">
    <property type="entry name" value="SGL"/>
    <property type="match status" value="1"/>
</dbReference>
<dbReference type="OrthoDB" id="2633250at2"/>
<feature type="binding site" evidence="3">
    <location>
        <position position="96"/>
    </location>
    <ligand>
        <name>substrate</name>
    </ligand>
</feature>
<dbReference type="EMBL" id="RKQK01000001">
    <property type="protein sequence ID" value="RPE71366.1"/>
    <property type="molecule type" value="Genomic_DNA"/>
</dbReference>
<dbReference type="RefSeq" id="WP_123791590.1">
    <property type="nucleotide sequence ID" value="NZ_RKQK01000001.1"/>
</dbReference>
<keyword evidence="3" id="KW-0862">Zinc</keyword>
<dbReference type="SUPFAM" id="SSF63829">
    <property type="entry name" value="Calcium-dependent phosphotriesterase"/>
    <property type="match status" value="1"/>
</dbReference>
<proteinExistence type="inferred from homology"/>
<comment type="caution">
    <text evidence="6">The sequence shown here is derived from an EMBL/GenBank/DDBJ whole genome shotgun (WGS) entry which is preliminary data.</text>
</comment>
<evidence type="ECO:0000313" key="7">
    <source>
        <dbReference type="Proteomes" id="UP000269689"/>
    </source>
</evidence>
<feature type="region of interest" description="Disordered" evidence="4">
    <location>
        <begin position="282"/>
        <end position="309"/>
    </location>
</feature>
<dbReference type="InterPro" id="IPR005511">
    <property type="entry name" value="SMP-30"/>
</dbReference>
<feature type="compositionally biased region" description="Basic and acidic residues" evidence="4">
    <location>
        <begin position="285"/>
        <end position="300"/>
    </location>
</feature>
<dbReference type="PRINTS" id="PR01790">
    <property type="entry name" value="SMP30FAMILY"/>
</dbReference>
<protein>
    <submittedName>
        <fullName evidence="6">Sugar lactone lactonase YvrE</fullName>
    </submittedName>
</protein>
<evidence type="ECO:0000259" key="5">
    <source>
        <dbReference type="Pfam" id="PF08450"/>
    </source>
</evidence>
<dbReference type="GO" id="GO:0019853">
    <property type="term" value="P:L-ascorbic acid biosynthetic process"/>
    <property type="evidence" value="ECO:0007669"/>
    <property type="project" value="TreeGrafter"/>
</dbReference>
<sequence length="309" mass="34089">MTVLSHRACTLGEGALWHPLRGQFFWFDILGKRLFTTIGETERSWHFDEHVSAAGWIDHDHLLIASATALWQFHIDTGRCEKRADLESDKPLNRSNDGRADPFGGFWIGTMGIKAEPNAGAIYRYYNGQIRQLYADITISNAICFAPDGQQAYFTDTAKGRILRQALDLDGWPKGDPVVFIDLSDQDFGPDGAVVDAQGNFWNAQWGAGRVACYSPDGTFREAIQLPTTQVTCPAFGGDDLTTLFVTTAAEGVSNDPMAGKTYKFPTQFTGQREHQVHVTAPHISSDRDSFIVPPEDAKQGDTTQGSPK</sequence>
<dbReference type="GO" id="GO:0004341">
    <property type="term" value="F:gluconolactonase activity"/>
    <property type="evidence" value="ECO:0007669"/>
    <property type="project" value="TreeGrafter"/>
</dbReference>
<reference evidence="6 7" key="1">
    <citation type="submission" date="2018-11" db="EMBL/GenBank/DDBJ databases">
        <title>Genomic Encyclopedia of Type Strains, Phase IV (KMG-IV): sequencing the most valuable type-strain genomes for metagenomic binning, comparative biology and taxonomic classification.</title>
        <authorList>
            <person name="Goeker M."/>
        </authorList>
    </citation>
    <scope>NUCLEOTIDE SEQUENCE [LARGE SCALE GENOMIC DNA]</scope>
    <source>
        <strain evidence="6 7">DSM 104731</strain>
    </source>
</reference>
<evidence type="ECO:0000256" key="3">
    <source>
        <dbReference type="PIRSR" id="PIRSR605511-2"/>
    </source>
</evidence>
<evidence type="ECO:0000256" key="2">
    <source>
        <dbReference type="PIRSR" id="PIRSR605511-1"/>
    </source>
</evidence>
<feature type="binding site" evidence="3">
    <location>
        <position position="191"/>
    </location>
    <ligand>
        <name>a divalent metal cation</name>
        <dbReference type="ChEBI" id="CHEBI:60240"/>
    </ligand>
</feature>
<dbReference type="PANTHER" id="PTHR10907">
    <property type="entry name" value="REGUCALCIN"/>
    <property type="match status" value="1"/>
</dbReference>
<keyword evidence="3" id="KW-0479">Metal-binding</keyword>
<dbReference type="InterPro" id="IPR011042">
    <property type="entry name" value="6-blade_b-propeller_TolB-like"/>
</dbReference>
<dbReference type="Gene3D" id="2.120.10.30">
    <property type="entry name" value="TolB, C-terminal domain"/>
    <property type="match status" value="1"/>
</dbReference>
<comment type="cofactor">
    <cofactor evidence="3">
        <name>Zn(2+)</name>
        <dbReference type="ChEBI" id="CHEBI:29105"/>
    </cofactor>
    <text evidence="3">Binds 1 divalent metal cation per subunit.</text>
</comment>
<feature type="active site" description="Proton donor/acceptor" evidence="2">
    <location>
        <position position="191"/>
    </location>
</feature>
<comment type="similarity">
    <text evidence="1">Belongs to the SMP-30/CGR1 family.</text>
</comment>
<feature type="domain" description="SMP-30/Gluconolactonase/LRE-like region" evidence="5">
    <location>
        <begin position="11"/>
        <end position="249"/>
    </location>
</feature>
<evidence type="ECO:0000313" key="6">
    <source>
        <dbReference type="EMBL" id="RPE71366.1"/>
    </source>
</evidence>
<dbReference type="PANTHER" id="PTHR10907:SF47">
    <property type="entry name" value="REGUCALCIN"/>
    <property type="match status" value="1"/>
</dbReference>
<evidence type="ECO:0000256" key="4">
    <source>
        <dbReference type="SAM" id="MobiDB-lite"/>
    </source>
</evidence>
<dbReference type="Proteomes" id="UP000269689">
    <property type="component" value="Unassembled WGS sequence"/>
</dbReference>
<feature type="binding site" evidence="3">
    <location>
        <position position="94"/>
    </location>
    <ligand>
        <name>substrate</name>
    </ligand>
</feature>
<dbReference type="GO" id="GO:0005509">
    <property type="term" value="F:calcium ion binding"/>
    <property type="evidence" value="ECO:0007669"/>
    <property type="project" value="TreeGrafter"/>
</dbReference>
<name>A0A3N4UL42_9RHOB</name>
<feature type="binding site" evidence="3">
    <location>
        <position position="13"/>
    </location>
    <ligand>
        <name>a divalent metal cation</name>
        <dbReference type="ChEBI" id="CHEBI:60240"/>
    </ligand>
</feature>
<evidence type="ECO:0000256" key="1">
    <source>
        <dbReference type="ARBA" id="ARBA00008853"/>
    </source>
</evidence>
<accession>A0A3N4UL42</accession>
<gene>
    <name evidence="6" type="ORF">EDD53_0483</name>
</gene>
<feature type="binding site" evidence="3">
    <location>
        <position position="141"/>
    </location>
    <ligand>
        <name>a divalent metal cation</name>
        <dbReference type="ChEBI" id="CHEBI:60240"/>
    </ligand>
</feature>